<dbReference type="Proteomes" id="UP000018550">
    <property type="component" value="Chromosome"/>
</dbReference>
<feature type="transmembrane region" description="Helical" evidence="1">
    <location>
        <begin position="153"/>
        <end position="173"/>
    </location>
</feature>
<dbReference type="OrthoDB" id="392064at2"/>
<feature type="transmembrane region" description="Helical" evidence="1">
    <location>
        <begin position="115"/>
        <end position="141"/>
    </location>
</feature>
<keyword evidence="1" id="KW-0472">Membrane</keyword>
<evidence type="ECO:0000313" key="3">
    <source>
        <dbReference type="Proteomes" id="UP000018550"/>
    </source>
</evidence>
<dbReference type="KEGG" id="sapi:SAPIS_v1c06750"/>
<dbReference type="HOGENOM" id="CLU_083294_0_0_14"/>
<name>V5RL49_SPIAP</name>
<keyword evidence="1" id="KW-1133">Transmembrane helix</keyword>
<organism evidence="2 3">
    <name type="scientific">Spiroplasma apis B31</name>
    <dbReference type="NCBI Taxonomy" id="1276258"/>
    <lineage>
        <taxon>Bacteria</taxon>
        <taxon>Bacillati</taxon>
        <taxon>Mycoplasmatota</taxon>
        <taxon>Mollicutes</taxon>
        <taxon>Entomoplasmatales</taxon>
        <taxon>Spiroplasmataceae</taxon>
        <taxon>Spiroplasma</taxon>
    </lineage>
</organism>
<sequence>MKYKNFQVSYKLFFGILSALTLYSYYLYNVIDGSEIKDTYYNNYEIYTIDYFTTFTLLSNVLVHVWLIYSGIKHKNEGKTKLLSYTTANALATMITITFLVYNCVLIPVNGFPSSAFSVFTTLVDHAIVPVAFVIYVLFFMTGKQRVGYNEFFLKKFWIQFTLVLGYCIFAMVRGELRYANESYYSYLNSSGKVQNHLYPYFFLDVHHNGPMNLPGYVWFMIAFVGIIGIMIGFSYLYNFLSNSLIKKNYYRNFETN</sequence>
<keyword evidence="3" id="KW-1185">Reference proteome</keyword>
<evidence type="ECO:0000256" key="1">
    <source>
        <dbReference type="SAM" id="Phobius"/>
    </source>
</evidence>
<feature type="transmembrane region" description="Helical" evidence="1">
    <location>
        <begin position="51"/>
        <end position="69"/>
    </location>
</feature>
<dbReference type="NCBIfam" id="NF038065">
    <property type="entry name" value="Pr6Pr"/>
    <property type="match status" value="1"/>
</dbReference>
<evidence type="ECO:0000313" key="2">
    <source>
        <dbReference type="EMBL" id="AHB36520.1"/>
    </source>
</evidence>
<feature type="transmembrane region" description="Helical" evidence="1">
    <location>
        <begin position="90"/>
        <end position="109"/>
    </location>
</feature>
<reference evidence="2 3" key="1">
    <citation type="journal article" date="2014" name="Genome Announc.">
        <title>Complete Genome Sequence of Spiroplasma apis B31T (ATCC 33834), a Bacterium Associated with May Disease of Honeybees (Apis mellifera).</title>
        <authorList>
            <person name="Ku C."/>
            <person name="Lo W.S."/>
            <person name="Chen L.L."/>
            <person name="Kuo C.H."/>
        </authorList>
    </citation>
    <scope>NUCLEOTIDE SEQUENCE [LARGE SCALE GENOMIC DNA]</scope>
    <source>
        <strain evidence="2">B31</strain>
    </source>
</reference>
<dbReference type="PATRIC" id="fig|1276258.3.peg.689"/>
<dbReference type="RefSeq" id="WP_023789688.1">
    <property type="nucleotide sequence ID" value="NC_022998.1"/>
</dbReference>
<dbReference type="InterPro" id="IPR049713">
    <property type="entry name" value="Pr6Pr-like"/>
</dbReference>
<dbReference type="EMBL" id="CP006682">
    <property type="protein sequence ID" value="AHB36520.1"/>
    <property type="molecule type" value="Genomic_DNA"/>
</dbReference>
<protein>
    <recommendedName>
        <fullName evidence="4">Transmembrane protein</fullName>
    </recommendedName>
</protein>
<accession>V5RL49</accession>
<feature type="transmembrane region" description="Helical" evidence="1">
    <location>
        <begin position="12"/>
        <end position="31"/>
    </location>
</feature>
<dbReference type="AlphaFoldDB" id="V5RL49"/>
<feature type="transmembrane region" description="Helical" evidence="1">
    <location>
        <begin position="217"/>
        <end position="238"/>
    </location>
</feature>
<evidence type="ECO:0008006" key="4">
    <source>
        <dbReference type="Google" id="ProtNLM"/>
    </source>
</evidence>
<gene>
    <name evidence="2" type="ORF">SAPIS_v1c06750</name>
</gene>
<proteinExistence type="predicted"/>
<keyword evidence="1" id="KW-0812">Transmembrane</keyword>
<dbReference type="STRING" id="1276258.SAPIS_v1c06750"/>